<dbReference type="PANTHER" id="PTHR36766:SF51">
    <property type="entry name" value="DISEASE RESISTANCE RPP13-LIKE PROTEIN 1"/>
    <property type="match status" value="1"/>
</dbReference>
<organism evidence="2 3">
    <name type="scientific">Acer yangbiense</name>
    <dbReference type="NCBI Taxonomy" id="1000413"/>
    <lineage>
        <taxon>Eukaryota</taxon>
        <taxon>Viridiplantae</taxon>
        <taxon>Streptophyta</taxon>
        <taxon>Embryophyta</taxon>
        <taxon>Tracheophyta</taxon>
        <taxon>Spermatophyta</taxon>
        <taxon>Magnoliopsida</taxon>
        <taxon>eudicotyledons</taxon>
        <taxon>Gunneridae</taxon>
        <taxon>Pentapetalae</taxon>
        <taxon>rosids</taxon>
        <taxon>malvids</taxon>
        <taxon>Sapindales</taxon>
        <taxon>Sapindaceae</taxon>
        <taxon>Hippocastanoideae</taxon>
        <taxon>Acereae</taxon>
        <taxon>Acer</taxon>
    </lineage>
</organism>
<dbReference type="PANTHER" id="PTHR36766">
    <property type="entry name" value="PLANT BROAD-SPECTRUM MILDEW RESISTANCE PROTEIN RPW8"/>
    <property type="match status" value="1"/>
</dbReference>
<dbReference type="InterPro" id="IPR032675">
    <property type="entry name" value="LRR_dom_sf"/>
</dbReference>
<name>A0A5C7HIF1_9ROSI</name>
<protein>
    <submittedName>
        <fullName evidence="2">Uncharacterized protein</fullName>
    </submittedName>
</protein>
<dbReference type="AlphaFoldDB" id="A0A5C7HIF1"/>
<reference evidence="3" key="1">
    <citation type="journal article" date="2019" name="Gigascience">
        <title>De novo genome assembly of the endangered Acer yangbiense, a plant species with extremely small populations endemic to Yunnan Province, China.</title>
        <authorList>
            <person name="Yang J."/>
            <person name="Wariss H.M."/>
            <person name="Tao L."/>
            <person name="Zhang R."/>
            <person name="Yun Q."/>
            <person name="Hollingsworth P."/>
            <person name="Dao Z."/>
            <person name="Luo G."/>
            <person name="Guo H."/>
            <person name="Ma Y."/>
            <person name="Sun W."/>
        </authorList>
    </citation>
    <scope>NUCLEOTIDE SEQUENCE [LARGE SCALE GENOMIC DNA]</scope>
    <source>
        <strain evidence="3">cv. Malutang</strain>
    </source>
</reference>
<keyword evidence="3" id="KW-1185">Reference proteome</keyword>
<comment type="caution">
    <text evidence="2">The sequence shown here is derived from an EMBL/GenBank/DDBJ whole genome shotgun (WGS) entry which is preliminary data.</text>
</comment>
<gene>
    <name evidence="2" type="ORF">EZV62_017259</name>
</gene>
<dbReference type="OrthoDB" id="1896560at2759"/>
<proteinExistence type="predicted"/>
<sequence length="618" mass="70750">MPKVGMPPEKLGLRSIHKIGLRSIQMLPKLDVCPRHGPVFSQKDKVHIAYLLPIKLNKVPKLRMLNFVGHLHLSHSNCSHLSAFGILPFLKYMCIENMDQVLSVGLELYGKIYPSVKPFPSLEILIFREMLEWQEWIFADIEGGEFPHLQELYIQRCPKLKWSLPKYLPPSTKKVEISGCPSLLIPKLPSKDYLWLTYSPPILVRAVNSNMGQLKIEDESASSEYDTDSDTNDLDFQHSMEEVSLGTMTYSAYYFPSTKMPSRVYALIIEKLFGLRSVPEGLMQENPCLRDLSIINCPYLESFDGGHPPVGLKILYIRDCRKLEFLSPTITMYQDTFLEDLHISSSCDSLKSFPLNLFPKLRTLVINDCANFSTISITQDHMSLRQLHIRKCPKLICFPKGGLRSPKLRSILFSNCKNLKALPEQLNTLTSLHILDLNECPELESIPEGGLPHNLNYFRITSCHKLTPCIEWGMFKLKKLTCFEIEGGCTRLVLFPDKNLLPGSLKNLLISRVDNLRFLNYRGLQQLTSLKTLTINSCNKLQSLPRVGLPSSLSYLNIYDCSLLKSKFLYKVDKNMWFNTYIPHMQVKSGTIDQSEAQIEWVIRPYMNTSKKQKFLGD</sequence>
<dbReference type="Gene3D" id="3.80.10.10">
    <property type="entry name" value="Ribonuclease Inhibitor"/>
    <property type="match status" value="3"/>
</dbReference>
<keyword evidence="1" id="KW-0611">Plant defense</keyword>
<dbReference type="GO" id="GO:0006952">
    <property type="term" value="P:defense response"/>
    <property type="evidence" value="ECO:0007669"/>
    <property type="project" value="UniProtKB-KW"/>
</dbReference>
<evidence type="ECO:0000256" key="1">
    <source>
        <dbReference type="ARBA" id="ARBA00022821"/>
    </source>
</evidence>
<accession>A0A5C7HIF1</accession>
<dbReference type="EMBL" id="VAHF01000008">
    <property type="protein sequence ID" value="TXG55946.1"/>
    <property type="molecule type" value="Genomic_DNA"/>
</dbReference>
<evidence type="ECO:0000313" key="3">
    <source>
        <dbReference type="Proteomes" id="UP000323000"/>
    </source>
</evidence>
<dbReference type="SUPFAM" id="SSF52058">
    <property type="entry name" value="L domain-like"/>
    <property type="match status" value="2"/>
</dbReference>
<evidence type="ECO:0000313" key="2">
    <source>
        <dbReference type="EMBL" id="TXG55946.1"/>
    </source>
</evidence>
<dbReference type="Proteomes" id="UP000323000">
    <property type="component" value="Chromosome 8"/>
</dbReference>